<dbReference type="Pfam" id="PF14559">
    <property type="entry name" value="TPR_19"/>
    <property type="match status" value="1"/>
</dbReference>
<sequence length="402" mass="43604">MRESKLWWFVGALVLTIATVLAASIVAGANFGTALLWALAFFGVGAIPGFLLGVPRVLQSDGDAATASKKAYEQRVNTSLEQVSDWLTKGLIGVGLVELTKLPGIFASAGAFMAKSFGEKGPAAEFCTAIAVVFVIQGFLMSYLFTRLQLSMLFRVADEAVSADDVETVVSAPLQLPDAVVKAAPEVVRVVKRLAELPSDQVAATDVAAWAKSKLFSKSFDEAISGFQRALRIDPTNQKLLLDYAAALFQANRPEEAIDQLEQLLAKLKDGADAAFIEQVYAWLTYAWLFEAPPTGFEAAIRHGENYVKSGSTPLTGDVFVNLAAGYGQKAKMYDDKKEPIPPDVKAAVLKWIDESLKVRPSWKKRLRQLTFPNEPGFSTKDADLVAFQDDPDVLKVLGPRP</sequence>
<dbReference type="EMBL" id="QFQP01000003">
    <property type="protein sequence ID" value="PZR16593.1"/>
    <property type="molecule type" value="Genomic_DNA"/>
</dbReference>
<evidence type="ECO:0000313" key="4">
    <source>
        <dbReference type="Proteomes" id="UP000249061"/>
    </source>
</evidence>
<name>A0A2W5TTJ3_9BACT</name>
<dbReference type="Gene3D" id="1.25.40.10">
    <property type="entry name" value="Tetratricopeptide repeat domain"/>
    <property type="match status" value="1"/>
</dbReference>
<comment type="caution">
    <text evidence="3">The sequence shown here is derived from an EMBL/GenBank/DDBJ whole genome shotgun (WGS) entry which is preliminary data.</text>
</comment>
<keyword evidence="2" id="KW-0812">Transmembrane</keyword>
<dbReference type="PROSITE" id="PS50005">
    <property type="entry name" value="TPR"/>
    <property type="match status" value="1"/>
</dbReference>
<protein>
    <submittedName>
        <fullName evidence="3">Uncharacterized protein</fullName>
    </submittedName>
</protein>
<feature type="transmembrane region" description="Helical" evidence="2">
    <location>
        <begin position="123"/>
        <end position="145"/>
    </location>
</feature>
<feature type="repeat" description="TPR" evidence="1">
    <location>
        <begin position="204"/>
        <end position="237"/>
    </location>
</feature>
<dbReference type="AlphaFoldDB" id="A0A2W5TTJ3"/>
<keyword evidence="1" id="KW-0802">TPR repeat</keyword>
<feature type="transmembrane region" description="Helical" evidence="2">
    <location>
        <begin position="34"/>
        <end position="54"/>
    </location>
</feature>
<keyword evidence="2" id="KW-1133">Transmembrane helix</keyword>
<evidence type="ECO:0000256" key="1">
    <source>
        <dbReference type="PROSITE-ProRule" id="PRU00339"/>
    </source>
</evidence>
<proteinExistence type="predicted"/>
<dbReference type="SUPFAM" id="SSF48452">
    <property type="entry name" value="TPR-like"/>
    <property type="match status" value="1"/>
</dbReference>
<feature type="transmembrane region" description="Helical" evidence="2">
    <location>
        <begin position="6"/>
        <end position="27"/>
    </location>
</feature>
<evidence type="ECO:0000256" key="2">
    <source>
        <dbReference type="SAM" id="Phobius"/>
    </source>
</evidence>
<gene>
    <name evidence="3" type="ORF">DI536_05360</name>
</gene>
<dbReference type="InterPro" id="IPR011990">
    <property type="entry name" value="TPR-like_helical_dom_sf"/>
</dbReference>
<reference evidence="3 4" key="1">
    <citation type="submission" date="2017-08" db="EMBL/GenBank/DDBJ databases">
        <title>Infants hospitalized years apart are colonized by the same room-sourced microbial strains.</title>
        <authorList>
            <person name="Brooks B."/>
            <person name="Olm M.R."/>
            <person name="Firek B.A."/>
            <person name="Baker R."/>
            <person name="Thomas B.C."/>
            <person name="Morowitz M.J."/>
            <person name="Banfield J.F."/>
        </authorList>
    </citation>
    <scope>NUCLEOTIDE SEQUENCE [LARGE SCALE GENOMIC DNA]</scope>
    <source>
        <strain evidence="3">S2_003_000_R2_14</strain>
    </source>
</reference>
<organism evidence="3 4">
    <name type="scientific">Archangium gephyra</name>
    <dbReference type="NCBI Taxonomy" id="48"/>
    <lineage>
        <taxon>Bacteria</taxon>
        <taxon>Pseudomonadati</taxon>
        <taxon>Myxococcota</taxon>
        <taxon>Myxococcia</taxon>
        <taxon>Myxococcales</taxon>
        <taxon>Cystobacterineae</taxon>
        <taxon>Archangiaceae</taxon>
        <taxon>Archangium</taxon>
    </lineage>
</organism>
<dbReference type="Proteomes" id="UP000249061">
    <property type="component" value="Unassembled WGS sequence"/>
</dbReference>
<keyword evidence="2" id="KW-0472">Membrane</keyword>
<evidence type="ECO:0000313" key="3">
    <source>
        <dbReference type="EMBL" id="PZR16593.1"/>
    </source>
</evidence>
<accession>A0A2W5TTJ3</accession>
<dbReference type="InterPro" id="IPR019734">
    <property type="entry name" value="TPR_rpt"/>
</dbReference>